<feature type="region of interest" description="Disordered" evidence="1">
    <location>
        <begin position="455"/>
        <end position="483"/>
    </location>
</feature>
<protein>
    <submittedName>
        <fullName evidence="3">Coiled coil domain protein</fullName>
    </submittedName>
    <submittedName>
        <fullName evidence="2">Coiled coil domain-containing protein</fullName>
    </submittedName>
</protein>
<feature type="compositionally biased region" description="Acidic residues" evidence="1">
    <location>
        <begin position="464"/>
        <end position="473"/>
    </location>
</feature>
<accession>A0A378JUZ0</accession>
<reference evidence="3 5" key="2">
    <citation type="submission" date="2018-06" db="EMBL/GenBank/DDBJ databases">
        <authorList>
            <consortium name="Pathogen Informatics"/>
            <person name="Doyle S."/>
        </authorList>
    </citation>
    <scope>NUCLEOTIDE SEQUENCE [LARGE SCALE GENOMIC DNA]</scope>
    <source>
        <strain evidence="3 5">NCTC12239</strain>
    </source>
</reference>
<proteinExistence type="predicted"/>
<dbReference type="OrthoDB" id="5653594at2"/>
<organism evidence="3 5">
    <name type="scientific">Legionella moravica</name>
    <dbReference type="NCBI Taxonomy" id="39962"/>
    <lineage>
        <taxon>Bacteria</taxon>
        <taxon>Pseudomonadati</taxon>
        <taxon>Pseudomonadota</taxon>
        <taxon>Gammaproteobacteria</taxon>
        <taxon>Legionellales</taxon>
        <taxon>Legionellaceae</taxon>
        <taxon>Legionella</taxon>
    </lineage>
</organism>
<dbReference type="Proteomes" id="UP000054985">
    <property type="component" value="Unassembled WGS sequence"/>
</dbReference>
<evidence type="ECO:0000313" key="3">
    <source>
        <dbReference type="EMBL" id="STX62404.1"/>
    </source>
</evidence>
<dbReference type="EMBL" id="UGOG01000001">
    <property type="protein sequence ID" value="STX62404.1"/>
    <property type="molecule type" value="Genomic_DNA"/>
</dbReference>
<dbReference type="Proteomes" id="UP000254040">
    <property type="component" value="Unassembled WGS sequence"/>
</dbReference>
<evidence type="ECO:0000313" key="5">
    <source>
        <dbReference type="Proteomes" id="UP000254040"/>
    </source>
</evidence>
<sequence>MPGPLLSRIPLIGKHLLSNEYLNKLSPTAIDNLGQTYRNLIGLGNNPSFASGAFKKLDQQRTTDNDEIPVKAKGPYGATLLDKMNDSSNDEASKAAKAAKNSITTALTTSDEYAKAMMKFNENSATFRELIKRIPNENFGAEAVLETYKYYIDKARAAIRAQQDQDTQKLTAQFDQLEFQNNLMTAFNIASTDPDVDQKINDIKTNMLKDLSAAQKKQLAEFDKSTSDSMNKLHQASAEEYRQMGMIETIKKANQDNVAMLDAIAEENRRSRQIPANTPSAAIASYDDTAAKVKMAHAKLEDIKSFKSMTGMEIEQVQPGVFKFHFDIISPRYYQSLAQKPLTDFLLVSQAIRAQGNDKISWTIEIEDPETLMERARQAVEGSVRAGFELDKIVIRDKTGKELKFEEIFKDDPETFNRIRNRAAEIKHELSNINPPAIKTSKDSSVKEAIKEIRDQHRINPPAEEVEEVEEVEEEKKAGPQAS</sequence>
<reference evidence="2 4" key="1">
    <citation type="submission" date="2015-11" db="EMBL/GenBank/DDBJ databases">
        <title>Genomic analysis of 38 Legionella species identifies large and diverse effector repertoires.</title>
        <authorList>
            <person name="Burstein D."/>
            <person name="Amaro F."/>
            <person name="Zusman T."/>
            <person name="Lifshitz Z."/>
            <person name="Cohen O."/>
            <person name="Gilbert J.A."/>
            <person name="Pupko T."/>
            <person name="Shuman H.A."/>
            <person name="Segal G."/>
        </authorList>
    </citation>
    <scope>NUCLEOTIDE SEQUENCE [LARGE SCALE GENOMIC DNA]</scope>
    <source>
        <strain evidence="2 4">ATCC 43877</strain>
    </source>
</reference>
<evidence type="ECO:0000313" key="4">
    <source>
        <dbReference type="Proteomes" id="UP000054985"/>
    </source>
</evidence>
<dbReference type="EMBL" id="LNYN01000029">
    <property type="protein sequence ID" value="KTD32307.1"/>
    <property type="molecule type" value="Genomic_DNA"/>
</dbReference>
<evidence type="ECO:0000313" key="2">
    <source>
        <dbReference type="EMBL" id="KTD32307.1"/>
    </source>
</evidence>
<gene>
    <name evidence="2" type="ORF">Lmor_2245</name>
    <name evidence="3" type="ORF">NCTC12239_01335</name>
</gene>
<keyword evidence="4" id="KW-1185">Reference proteome</keyword>
<dbReference type="RefSeq" id="WP_028383082.1">
    <property type="nucleotide sequence ID" value="NZ_CAAAJG010000003.1"/>
</dbReference>
<dbReference type="STRING" id="39962.Lmor_2245"/>
<dbReference type="AlphaFoldDB" id="A0A378JUZ0"/>
<name>A0A378JUZ0_9GAMM</name>
<evidence type="ECO:0000256" key="1">
    <source>
        <dbReference type="SAM" id="MobiDB-lite"/>
    </source>
</evidence>
<feature type="compositionally biased region" description="Basic and acidic residues" evidence="1">
    <location>
        <begin position="474"/>
        <end position="483"/>
    </location>
</feature>